<feature type="non-terminal residue" evidence="1">
    <location>
        <position position="1"/>
    </location>
</feature>
<comment type="caution">
    <text evidence="1">The sequence shown here is derived from an EMBL/GenBank/DDBJ whole genome shotgun (WGS) entry which is preliminary data.</text>
</comment>
<protein>
    <submittedName>
        <fullName evidence="1">Uncharacterized protein</fullName>
    </submittedName>
</protein>
<accession>A0ABD5DFN0</accession>
<organism evidence="1">
    <name type="scientific">Acinetobacter baumannii</name>
    <dbReference type="NCBI Taxonomy" id="470"/>
    <lineage>
        <taxon>Bacteria</taxon>
        <taxon>Pseudomonadati</taxon>
        <taxon>Pseudomonadota</taxon>
        <taxon>Gammaproteobacteria</taxon>
        <taxon>Moraxellales</taxon>
        <taxon>Moraxellaceae</taxon>
        <taxon>Acinetobacter</taxon>
        <taxon>Acinetobacter calcoaceticus/baumannii complex</taxon>
    </lineage>
</organism>
<proteinExistence type="predicted"/>
<evidence type="ECO:0000313" key="1">
    <source>
        <dbReference type="EMBL" id="MDR8263176.1"/>
    </source>
</evidence>
<name>A0ABD5DFN0_ACIBA</name>
<dbReference type="EMBL" id="VMBB01000452">
    <property type="protein sequence ID" value="MDR8263176.1"/>
    <property type="molecule type" value="Genomic_DNA"/>
</dbReference>
<dbReference type="AlphaFoldDB" id="A0ABD5DFN0"/>
<gene>
    <name evidence="1" type="ORF">FPK87_22420</name>
</gene>
<reference evidence="1" key="1">
    <citation type="submission" date="2019-07" db="EMBL/GenBank/DDBJ databases">
        <title>Biological characteristics of mucoid Acinetobacter baumannii from a general hospital in China.</title>
        <authorList>
            <person name="Hua X."/>
            <person name="Yu Y."/>
        </authorList>
    </citation>
    <scope>NUCLEOTIDE SEQUENCE [LARGE SCALE GENOMIC DNA]</scope>
    <source>
        <strain evidence="1">N41</strain>
    </source>
</reference>
<sequence length="70" mass="7642">YGAAPRGLYAPASEYHICRDSFHTSEFIFSMEYLFQQGLKKPDIPMPGGKPSATAPYSGTFCLPLQAKPG</sequence>